<protein>
    <submittedName>
        <fullName evidence="1">NAD(P)-dependent dehydrogenase (Short-subunit alcohol dehydrogenase family)</fullName>
    </submittedName>
</protein>
<dbReference type="InterPro" id="IPR052184">
    <property type="entry name" value="SDR_enzymes"/>
</dbReference>
<dbReference type="SUPFAM" id="SSF51735">
    <property type="entry name" value="NAD(P)-binding Rossmann-fold domains"/>
    <property type="match status" value="1"/>
</dbReference>
<organism evidence="1 2">
    <name type="scientific">Polynucleobacter brandtiae</name>
    <dbReference type="NCBI Taxonomy" id="1938816"/>
    <lineage>
        <taxon>Bacteria</taxon>
        <taxon>Pseudomonadati</taxon>
        <taxon>Pseudomonadota</taxon>
        <taxon>Betaproteobacteria</taxon>
        <taxon>Burkholderiales</taxon>
        <taxon>Burkholderiaceae</taxon>
        <taxon>Polynucleobacter</taxon>
    </lineage>
</organism>
<dbReference type="RefSeq" id="WP_100379030.1">
    <property type="nucleotide sequence ID" value="NZ_CBCSBW010000001.1"/>
</dbReference>
<dbReference type="PANTHER" id="PTHR45458">
    <property type="entry name" value="SHORT-CHAIN DEHYDROGENASE/REDUCTASE SDR"/>
    <property type="match status" value="1"/>
</dbReference>
<comment type="caution">
    <text evidence="1">The sequence shown here is derived from an EMBL/GenBank/DDBJ whole genome shotgun (WGS) entry which is preliminary data.</text>
</comment>
<evidence type="ECO:0000313" key="1">
    <source>
        <dbReference type="EMBL" id="PJI83318.1"/>
    </source>
</evidence>
<proteinExistence type="predicted"/>
<dbReference type="InterPro" id="IPR002347">
    <property type="entry name" value="SDR_fam"/>
</dbReference>
<sequence length="231" mass="24893">MPLVTNPFRALIIGSSGTIGSAFLELLENDPNCTEVEGIHRNSACPIDYQDLSTIELAATALSSSAPFGLIINTIGLLHSSEWMPEKKLGDLQAEQLQNLMQVNAIGPSLTIKAFSKLLDPAGAVMATLSAKVGSIEDNRLGGWYSYRASKAALNMLIKTASIEFSRTKPNTALIALHPGTVNSRLSKPFKGEQLGRPPLEAAQDMLHVLLSLKKEDSGTFISYSGERLPW</sequence>
<dbReference type="OrthoDB" id="5786478at2"/>
<dbReference type="PRINTS" id="PR00081">
    <property type="entry name" value="GDHRDH"/>
</dbReference>
<dbReference type="EMBL" id="PGTX01000001">
    <property type="protein sequence ID" value="PJI83318.1"/>
    <property type="molecule type" value="Genomic_DNA"/>
</dbReference>
<dbReference type="PANTHER" id="PTHR45458:SF1">
    <property type="entry name" value="SHORT CHAIN DEHYDROGENASE"/>
    <property type="match status" value="1"/>
</dbReference>
<reference evidence="1 2" key="1">
    <citation type="submission" date="2017-11" db="EMBL/GenBank/DDBJ databases">
        <title>Genomic Encyclopedia of Type Strains, Phase III (KMG-III): the genomes of soil and plant-associated and newly described type strains.</title>
        <authorList>
            <person name="Whitman W."/>
        </authorList>
    </citation>
    <scope>NUCLEOTIDE SEQUENCE [LARGE SCALE GENOMIC DNA]</scope>
    <source>
        <strain evidence="1 2">UB-Domo-W1</strain>
    </source>
</reference>
<evidence type="ECO:0000313" key="2">
    <source>
        <dbReference type="Proteomes" id="UP000229366"/>
    </source>
</evidence>
<dbReference type="Gene3D" id="3.40.50.720">
    <property type="entry name" value="NAD(P)-binding Rossmann-like Domain"/>
    <property type="match status" value="1"/>
</dbReference>
<dbReference type="GO" id="GO:0016616">
    <property type="term" value="F:oxidoreductase activity, acting on the CH-OH group of donors, NAD or NADP as acceptor"/>
    <property type="evidence" value="ECO:0007669"/>
    <property type="project" value="TreeGrafter"/>
</dbReference>
<dbReference type="InterPro" id="IPR036291">
    <property type="entry name" value="NAD(P)-bd_dom_sf"/>
</dbReference>
<dbReference type="Proteomes" id="UP000229366">
    <property type="component" value="Unassembled WGS sequence"/>
</dbReference>
<dbReference type="AlphaFoldDB" id="A0A2M8VZP3"/>
<gene>
    <name evidence="1" type="ORF">B0G85_0715</name>
</gene>
<keyword evidence="2" id="KW-1185">Reference proteome</keyword>
<accession>A0A2M8VZP3</accession>
<dbReference type="Pfam" id="PF00106">
    <property type="entry name" value="adh_short"/>
    <property type="match status" value="1"/>
</dbReference>
<name>A0A2M8VZP3_9BURK</name>